<evidence type="ECO:0000313" key="12">
    <source>
        <dbReference type="Proteomes" id="UP000054937"/>
    </source>
</evidence>
<sequence>MEKYIGHKALINLKIYAGIAKPNPKMGQSLGPLGINMMHFCKDFNNLTQHIRTDVPLRVQLMAFEDRTYKFIIKPPETSWFLRKATGKNKFTKLAGHVIQDEVNIKHIYEIAKVKQEMDIDLKHVTLESICKQIIGQCTTMGVKVVLDRPAPTPFIPKLSI</sequence>
<feature type="domain" description="Large ribosomal subunit protein uL11 C-terminal" evidence="9">
    <location>
        <begin position="74"/>
        <end position="145"/>
    </location>
</feature>
<comment type="similarity">
    <text evidence="1 8">Belongs to the universal ribosomal protein uL11 family.</text>
</comment>
<evidence type="ECO:0000256" key="2">
    <source>
        <dbReference type="ARBA" id="ARBA00022481"/>
    </source>
</evidence>
<keyword evidence="5 8" id="KW-0689">Ribosomal protein</keyword>
<dbReference type="Pfam" id="PF03946">
    <property type="entry name" value="Ribosomal_L11_N"/>
    <property type="match status" value="1"/>
</dbReference>
<keyword evidence="4" id="KW-0694">RNA-binding</keyword>
<dbReference type="HAMAP" id="MF_00736">
    <property type="entry name" value="Ribosomal_uL11"/>
    <property type="match status" value="1"/>
</dbReference>
<dbReference type="CDD" id="cd00349">
    <property type="entry name" value="Ribosomal_L11"/>
    <property type="match status" value="1"/>
</dbReference>
<dbReference type="InterPro" id="IPR000911">
    <property type="entry name" value="Ribosomal_uL11"/>
</dbReference>
<dbReference type="SUPFAM" id="SSF46906">
    <property type="entry name" value="Ribosomal protein L11, C-terminal domain"/>
    <property type="match status" value="1"/>
</dbReference>
<evidence type="ECO:0000256" key="8">
    <source>
        <dbReference type="RuleBase" id="RU003978"/>
    </source>
</evidence>
<dbReference type="EMBL" id="LDAU01000094">
    <property type="protein sequence ID" value="KRX06619.1"/>
    <property type="molecule type" value="Genomic_DNA"/>
</dbReference>
<keyword evidence="6 8" id="KW-0687">Ribonucleoprotein</keyword>
<keyword evidence="12" id="KW-1185">Reference proteome</keyword>
<dbReference type="InterPro" id="IPR020783">
    <property type="entry name" value="Ribosomal_uL11_C"/>
</dbReference>
<dbReference type="GO" id="GO:0003735">
    <property type="term" value="F:structural constituent of ribosome"/>
    <property type="evidence" value="ECO:0007669"/>
    <property type="project" value="InterPro"/>
</dbReference>
<dbReference type="FunCoup" id="A0A0V0QWL2">
    <property type="interactions" value="308"/>
</dbReference>
<dbReference type="Proteomes" id="UP000054937">
    <property type="component" value="Unassembled WGS sequence"/>
</dbReference>
<dbReference type="FunFam" id="3.30.1550.10:FF:000006">
    <property type="entry name" value="50S ribosomal protein L11"/>
    <property type="match status" value="1"/>
</dbReference>
<evidence type="ECO:0000259" key="9">
    <source>
        <dbReference type="Pfam" id="PF00298"/>
    </source>
</evidence>
<reference evidence="11 12" key="1">
    <citation type="journal article" date="2015" name="Sci. Rep.">
        <title>Genome of the facultative scuticociliatosis pathogen Pseudocohnilembus persalinus provides insight into its virulence through horizontal gene transfer.</title>
        <authorList>
            <person name="Xiong J."/>
            <person name="Wang G."/>
            <person name="Cheng J."/>
            <person name="Tian M."/>
            <person name="Pan X."/>
            <person name="Warren A."/>
            <person name="Jiang C."/>
            <person name="Yuan D."/>
            <person name="Miao W."/>
        </authorList>
    </citation>
    <scope>NUCLEOTIDE SEQUENCE [LARGE SCALE GENOMIC DNA]</scope>
    <source>
        <strain evidence="11">36N120E</strain>
    </source>
</reference>
<dbReference type="GO" id="GO:0005762">
    <property type="term" value="C:mitochondrial large ribosomal subunit"/>
    <property type="evidence" value="ECO:0007669"/>
    <property type="project" value="TreeGrafter"/>
</dbReference>
<evidence type="ECO:0000256" key="1">
    <source>
        <dbReference type="ARBA" id="ARBA00010537"/>
    </source>
</evidence>
<feature type="domain" description="Large ribosomal subunit protein uL11 N-terminal" evidence="10">
    <location>
        <begin position="11"/>
        <end position="69"/>
    </location>
</feature>
<dbReference type="FunFam" id="1.10.10.250:FF:000003">
    <property type="entry name" value="Mitochondrial ribosomal protein L11"/>
    <property type="match status" value="1"/>
</dbReference>
<dbReference type="InterPro" id="IPR020784">
    <property type="entry name" value="Ribosomal_uL11_N"/>
</dbReference>
<dbReference type="GO" id="GO:0006412">
    <property type="term" value="P:translation"/>
    <property type="evidence" value="ECO:0007669"/>
    <property type="project" value="InterPro"/>
</dbReference>
<dbReference type="SUPFAM" id="SSF54747">
    <property type="entry name" value="Ribosomal L11/L12e N-terminal domain"/>
    <property type="match status" value="1"/>
</dbReference>
<comment type="caution">
    <text evidence="11">The sequence shown here is derived from an EMBL/GenBank/DDBJ whole genome shotgun (WGS) entry which is preliminary data.</text>
</comment>
<protein>
    <recommendedName>
        <fullName evidence="7">Large ribosomal subunit protein uL11m</fullName>
    </recommendedName>
</protein>
<dbReference type="OrthoDB" id="1091498at2759"/>
<dbReference type="PANTHER" id="PTHR11661:SF1">
    <property type="entry name" value="LARGE RIBOSOMAL SUBUNIT PROTEIN UL11M"/>
    <property type="match status" value="1"/>
</dbReference>
<dbReference type="InParanoid" id="A0A0V0QWL2"/>
<evidence type="ECO:0000256" key="7">
    <source>
        <dbReference type="ARBA" id="ARBA00040104"/>
    </source>
</evidence>
<dbReference type="Gene3D" id="1.10.10.250">
    <property type="entry name" value="Ribosomal protein L11, C-terminal domain"/>
    <property type="match status" value="1"/>
</dbReference>
<dbReference type="Gene3D" id="3.30.1550.10">
    <property type="entry name" value="Ribosomal protein L11/L12, N-terminal domain"/>
    <property type="match status" value="1"/>
</dbReference>
<evidence type="ECO:0000259" key="10">
    <source>
        <dbReference type="Pfam" id="PF03946"/>
    </source>
</evidence>
<dbReference type="GO" id="GO:0070180">
    <property type="term" value="F:large ribosomal subunit rRNA binding"/>
    <property type="evidence" value="ECO:0007669"/>
    <property type="project" value="TreeGrafter"/>
</dbReference>
<evidence type="ECO:0000313" key="11">
    <source>
        <dbReference type="EMBL" id="KRX06619.1"/>
    </source>
</evidence>
<dbReference type="AlphaFoldDB" id="A0A0V0QWL2"/>
<name>A0A0V0QWL2_PSEPJ</name>
<evidence type="ECO:0000256" key="4">
    <source>
        <dbReference type="ARBA" id="ARBA00022884"/>
    </source>
</evidence>
<proteinExistence type="inferred from homology"/>
<keyword evidence="3" id="KW-0699">rRNA-binding</keyword>
<accession>A0A0V0QWL2</accession>
<organism evidence="11 12">
    <name type="scientific">Pseudocohnilembus persalinus</name>
    <name type="common">Ciliate</name>
    <dbReference type="NCBI Taxonomy" id="266149"/>
    <lineage>
        <taxon>Eukaryota</taxon>
        <taxon>Sar</taxon>
        <taxon>Alveolata</taxon>
        <taxon>Ciliophora</taxon>
        <taxon>Intramacronucleata</taxon>
        <taxon>Oligohymenophorea</taxon>
        <taxon>Scuticociliatia</taxon>
        <taxon>Philasterida</taxon>
        <taxon>Pseudocohnilembidae</taxon>
        <taxon>Pseudocohnilembus</taxon>
    </lineage>
</organism>
<evidence type="ECO:0000256" key="5">
    <source>
        <dbReference type="ARBA" id="ARBA00022980"/>
    </source>
</evidence>
<evidence type="ECO:0000256" key="6">
    <source>
        <dbReference type="ARBA" id="ARBA00023274"/>
    </source>
</evidence>
<dbReference type="InterPro" id="IPR036769">
    <property type="entry name" value="Ribosomal_uL11_C_sf"/>
</dbReference>
<dbReference type="PANTHER" id="PTHR11661">
    <property type="entry name" value="60S RIBOSOMAL PROTEIN L12"/>
    <property type="match status" value="1"/>
</dbReference>
<gene>
    <name evidence="11" type="ORF">PPERSA_13098</name>
</gene>
<evidence type="ECO:0000256" key="3">
    <source>
        <dbReference type="ARBA" id="ARBA00022730"/>
    </source>
</evidence>
<dbReference type="InterPro" id="IPR036796">
    <property type="entry name" value="Ribosomal_uL11_N_sf"/>
</dbReference>
<keyword evidence="2" id="KW-0488">Methylation</keyword>
<dbReference type="Pfam" id="PF00298">
    <property type="entry name" value="Ribosomal_L11"/>
    <property type="match status" value="1"/>
</dbReference>
<dbReference type="SMART" id="SM00649">
    <property type="entry name" value="RL11"/>
    <property type="match status" value="1"/>
</dbReference>
<dbReference type="OMA" id="CKQFNAK"/>